<protein>
    <recommendedName>
        <fullName evidence="10">Endonuclease/exonuclease/phosphatase domain-containing protein</fullName>
    </recommendedName>
</protein>
<proteinExistence type="predicted"/>
<keyword evidence="3" id="KW-0540">Nuclease</keyword>
<evidence type="ECO:0000259" key="10">
    <source>
        <dbReference type="Pfam" id="PF03372"/>
    </source>
</evidence>
<feature type="transmembrane region" description="Helical" evidence="9">
    <location>
        <begin position="12"/>
        <end position="29"/>
    </location>
</feature>
<evidence type="ECO:0000256" key="4">
    <source>
        <dbReference type="ARBA" id="ARBA00022723"/>
    </source>
</evidence>
<keyword evidence="9" id="KW-0472">Membrane</keyword>
<dbReference type="GO" id="GO:0046872">
    <property type="term" value="F:metal ion binding"/>
    <property type="evidence" value="ECO:0007669"/>
    <property type="project" value="UniProtKB-KW"/>
</dbReference>
<evidence type="ECO:0000256" key="5">
    <source>
        <dbReference type="ARBA" id="ARBA00022763"/>
    </source>
</evidence>
<dbReference type="PANTHER" id="PTHR15822:SF4">
    <property type="entry name" value="TYROSYL-DNA PHOSPHODIESTERASE 2"/>
    <property type="match status" value="1"/>
</dbReference>
<comment type="cofactor">
    <cofactor evidence="2">
        <name>Mg(2+)</name>
        <dbReference type="ChEBI" id="CHEBI:18420"/>
    </cofactor>
</comment>
<keyword evidence="9" id="KW-1133">Transmembrane helix</keyword>
<organism evidence="11">
    <name type="scientific">Caldilineaceae bacterium SB0662_bin_9</name>
    <dbReference type="NCBI Taxonomy" id="2605258"/>
    <lineage>
        <taxon>Bacteria</taxon>
        <taxon>Bacillati</taxon>
        <taxon>Chloroflexota</taxon>
        <taxon>Caldilineae</taxon>
        <taxon>Caldilineales</taxon>
        <taxon>Caldilineaceae</taxon>
    </lineage>
</organism>
<sequence length="352" mass="39819">MSILRRVVNWLLGLWIIAAAIWAVIWKLFGDRNGNLYLVNSFALWILGSAWLASWLRTLLGGHWWSLPLGEGLGVLFLRHYAWMFSRREPASDRLDSSSRELRVVTANLLKKSWDLTSTAEAFQTHQVDVAVLQEVTSNAFDSLRRPLQTSHPWSYWISNPQARLGLGVVSRWPVAVERQWSVGITGPYCLRLRLLVAGESLLVYNMHLVSPLYDHPRMSADRSLAIRTHQVDMVLQDALAQDGPVLLMGDWNATEGSDIHRRARGSFVDVWAEYGQGPGWTWPHNLEPHIGWPFRPCLRLDHAFCSKGLAPGRPQVLDIEAESDHSPVLVPLHWPPASEPAEVGETNEQNL</sequence>
<evidence type="ECO:0000256" key="2">
    <source>
        <dbReference type="ARBA" id="ARBA00001946"/>
    </source>
</evidence>
<keyword evidence="7" id="KW-0460">Magnesium</keyword>
<accession>A0A6B1DNJ9</accession>
<keyword evidence="9" id="KW-0812">Transmembrane</keyword>
<dbReference type="GO" id="GO:0004518">
    <property type="term" value="F:nuclease activity"/>
    <property type="evidence" value="ECO:0007669"/>
    <property type="project" value="UniProtKB-KW"/>
</dbReference>
<keyword evidence="6" id="KW-0378">Hydrolase</keyword>
<evidence type="ECO:0000256" key="1">
    <source>
        <dbReference type="ARBA" id="ARBA00001936"/>
    </source>
</evidence>
<keyword evidence="8" id="KW-0234">DNA repair</keyword>
<evidence type="ECO:0000256" key="9">
    <source>
        <dbReference type="SAM" id="Phobius"/>
    </source>
</evidence>
<comment type="caution">
    <text evidence="11">The sequence shown here is derived from an EMBL/GenBank/DDBJ whole genome shotgun (WGS) entry which is preliminary data.</text>
</comment>
<dbReference type="AlphaFoldDB" id="A0A6B1DNJ9"/>
<feature type="domain" description="Endonuclease/exonuclease/phosphatase" evidence="10">
    <location>
        <begin position="117"/>
        <end position="326"/>
    </location>
</feature>
<evidence type="ECO:0000256" key="6">
    <source>
        <dbReference type="ARBA" id="ARBA00022801"/>
    </source>
</evidence>
<dbReference type="InterPro" id="IPR036691">
    <property type="entry name" value="Endo/exonu/phosph_ase_sf"/>
</dbReference>
<gene>
    <name evidence="11" type="ORF">F4Y08_00805</name>
</gene>
<feature type="transmembrane region" description="Helical" evidence="9">
    <location>
        <begin position="62"/>
        <end position="82"/>
    </location>
</feature>
<dbReference type="PANTHER" id="PTHR15822">
    <property type="entry name" value="TRAF AND TNF RECEPTOR-ASSOCIATED PROTEIN"/>
    <property type="match status" value="1"/>
</dbReference>
<dbReference type="InterPro" id="IPR005135">
    <property type="entry name" value="Endo/exonuclease/phosphatase"/>
</dbReference>
<evidence type="ECO:0000256" key="8">
    <source>
        <dbReference type="ARBA" id="ARBA00023204"/>
    </source>
</evidence>
<name>A0A6B1DNJ9_9CHLR</name>
<dbReference type="Gene3D" id="3.60.10.10">
    <property type="entry name" value="Endonuclease/exonuclease/phosphatase"/>
    <property type="match status" value="1"/>
</dbReference>
<dbReference type="Pfam" id="PF03372">
    <property type="entry name" value="Exo_endo_phos"/>
    <property type="match status" value="1"/>
</dbReference>
<keyword evidence="5" id="KW-0227">DNA damage</keyword>
<dbReference type="GO" id="GO:0006281">
    <property type="term" value="P:DNA repair"/>
    <property type="evidence" value="ECO:0007669"/>
    <property type="project" value="UniProtKB-KW"/>
</dbReference>
<dbReference type="SUPFAM" id="SSF56219">
    <property type="entry name" value="DNase I-like"/>
    <property type="match status" value="1"/>
</dbReference>
<dbReference type="GO" id="GO:0016787">
    <property type="term" value="F:hydrolase activity"/>
    <property type="evidence" value="ECO:0007669"/>
    <property type="project" value="UniProtKB-KW"/>
</dbReference>
<evidence type="ECO:0000313" key="11">
    <source>
        <dbReference type="EMBL" id="MYD88867.1"/>
    </source>
</evidence>
<evidence type="ECO:0000256" key="3">
    <source>
        <dbReference type="ARBA" id="ARBA00022722"/>
    </source>
</evidence>
<feature type="transmembrane region" description="Helical" evidence="9">
    <location>
        <begin position="36"/>
        <end position="56"/>
    </location>
</feature>
<keyword evidence="4" id="KW-0479">Metal-binding</keyword>
<evidence type="ECO:0000256" key="7">
    <source>
        <dbReference type="ARBA" id="ARBA00022842"/>
    </source>
</evidence>
<comment type="cofactor">
    <cofactor evidence="1">
        <name>Mn(2+)</name>
        <dbReference type="ChEBI" id="CHEBI:29035"/>
    </cofactor>
</comment>
<dbReference type="InterPro" id="IPR051547">
    <property type="entry name" value="TDP2-like"/>
</dbReference>
<reference evidence="11" key="1">
    <citation type="submission" date="2019-09" db="EMBL/GenBank/DDBJ databases">
        <title>Characterisation of the sponge microbiome using genome-centric metagenomics.</title>
        <authorList>
            <person name="Engelberts J.P."/>
            <person name="Robbins S.J."/>
            <person name="De Goeij J.M."/>
            <person name="Aranda M."/>
            <person name="Bell S.C."/>
            <person name="Webster N.S."/>
        </authorList>
    </citation>
    <scope>NUCLEOTIDE SEQUENCE</scope>
    <source>
        <strain evidence="11">SB0662_bin_9</strain>
    </source>
</reference>
<dbReference type="EMBL" id="VXPY01000008">
    <property type="protein sequence ID" value="MYD88867.1"/>
    <property type="molecule type" value="Genomic_DNA"/>
</dbReference>